<accession>A0A918CRU1</accession>
<name>A0A918CRU1_9ACTN</name>
<keyword evidence="3" id="KW-1185">Reference proteome</keyword>
<protein>
    <submittedName>
        <fullName evidence="2">Uncharacterized protein</fullName>
    </submittedName>
</protein>
<proteinExistence type="predicted"/>
<sequence length="66" mass="7735">MDSINRSDVLMHRLYILVVTECQSFREQDALRRVLPGRYAHCRRLHDDPDPSRPSVSMRHNETLGS</sequence>
<dbReference type="AlphaFoldDB" id="A0A918CRU1"/>
<dbReference type="Proteomes" id="UP000653411">
    <property type="component" value="Unassembled WGS sequence"/>
</dbReference>
<reference evidence="2" key="1">
    <citation type="journal article" date="2014" name="Int. J. Syst. Evol. Microbiol.">
        <title>Complete genome sequence of Corynebacterium casei LMG S-19264T (=DSM 44701T), isolated from a smear-ripened cheese.</title>
        <authorList>
            <consortium name="US DOE Joint Genome Institute (JGI-PGF)"/>
            <person name="Walter F."/>
            <person name="Albersmeier A."/>
            <person name="Kalinowski J."/>
            <person name="Ruckert C."/>
        </authorList>
    </citation>
    <scope>NUCLEOTIDE SEQUENCE</scope>
    <source>
        <strain evidence="2">CGMCC 4.7110</strain>
    </source>
</reference>
<reference evidence="2" key="2">
    <citation type="submission" date="2020-09" db="EMBL/GenBank/DDBJ databases">
        <authorList>
            <person name="Sun Q."/>
            <person name="Zhou Y."/>
        </authorList>
    </citation>
    <scope>NUCLEOTIDE SEQUENCE</scope>
    <source>
        <strain evidence="2">CGMCC 4.7110</strain>
    </source>
</reference>
<evidence type="ECO:0000313" key="2">
    <source>
        <dbReference type="EMBL" id="GGN09144.1"/>
    </source>
</evidence>
<feature type="region of interest" description="Disordered" evidence="1">
    <location>
        <begin position="43"/>
        <end position="66"/>
    </location>
</feature>
<evidence type="ECO:0000256" key="1">
    <source>
        <dbReference type="SAM" id="MobiDB-lite"/>
    </source>
</evidence>
<comment type="caution">
    <text evidence="2">The sequence shown here is derived from an EMBL/GenBank/DDBJ whole genome shotgun (WGS) entry which is preliminary data.</text>
</comment>
<dbReference type="EMBL" id="BMML01000007">
    <property type="protein sequence ID" value="GGN09144.1"/>
    <property type="molecule type" value="Genomic_DNA"/>
</dbReference>
<gene>
    <name evidence="2" type="ORF">GCM10011578_034340</name>
</gene>
<organism evidence="2 3">
    <name type="scientific">Streptomyces fuscichromogenes</name>
    <dbReference type="NCBI Taxonomy" id="1324013"/>
    <lineage>
        <taxon>Bacteria</taxon>
        <taxon>Bacillati</taxon>
        <taxon>Actinomycetota</taxon>
        <taxon>Actinomycetes</taxon>
        <taxon>Kitasatosporales</taxon>
        <taxon>Streptomycetaceae</taxon>
        <taxon>Streptomyces</taxon>
    </lineage>
</organism>
<evidence type="ECO:0000313" key="3">
    <source>
        <dbReference type="Proteomes" id="UP000653411"/>
    </source>
</evidence>